<keyword evidence="2" id="KW-0732">Signal</keyword>
<organism evidence="3 4">
    <name type="scientific">Kineococcus radiotolerans (strain ATCC BAA-149 / DSM 14245 / SRS30216)</name>
    <dbReference type="NCBI Taxonomy" id="266940"/>
    <lineage>
        <taxon>Bacteria</taxon>
        <taxon>Bacillati</taxon>
        <taxon>Actinomycetota</taxon>
        <taxon>Actinomycetes</taxon>
        <taxon>Kineosporiales</taxon>
        <taxon>Kineosporiaceae</taxon>
        <taxon>Kineococcus</taxon>
    </lineage>
</organism>
<accession>A6W4P0</accession>
<dbReference type="Pfam" id="PF07371">
    <property type="entry name" value="DUF1490"/>
    <property type="match status" value="1"/>
</dbReference>
<evidence type="ECO:0008006" key="5">
    <source>
        <dbReference type="Google" id="ProtNLM"/>
    </source>
</evidence>
<dbReference type="Proteomes" id="UP000001116">
    <property type="component" value="Chromosome"/>
</dbReference>
<evidence type="ECO:0000313" key="4">
    <source>
        <dbReference type="Proteomes" id="UP000001116"/>
    </source>
</evidence>
<feature type="region of interest" description="Disordered" evidence="1">
    <location>
        <begin position="82"/>
        <end position="102"/>
    </location>
</feature>
<feature type="chain" id="PRO_5039441444" description="DUF1490 family protein" evidence="2">
    <location>
        <begin position="30"/>
        <end position="102"/>
    </location>
</feature>
<dbReference type="OrthoDB" id="5193202at2"/>
<dbReference type="HOGENOM" id="CLU_149299_1_0_11"/>
<dbReference type="STRING" id="266940.Krad_0289"/>
<protein>
    <recommendedName>
        <fullName evidence="5">DUF1490 family protein</fullName>
    </recommendedName>
</protein>
<dbReference type="KEGG" id="kra:Krad_0289"/>
<evidence type="ECO:0000313" key="3">
    <source>
        <dbReference type="EMBL" id="ABS01779.1"/>
    </source>
</evidence>
<reference evidence="4" key="1">
    <citation type="journal article" date="2008" name="PLoS ONE">
        <title>Survival in nuclear waste, extreme resistance, and potential applications gleaned from the genome sequence of Kineococcus radiotolerans SRS30216.</title>
        <authorList>
            <person name="Bagwell C.E."/>
            <person name="Bhat S."/>
            <person name="Hawkins G.M."/>
            <person name="Smith B.W."/>
            <person name="Biswas T."/>
            <person name="Hoover T.R."/>
            <person name="Saunders E."/>
            <person name="Han C.S."/>
            <person name="Tsodikov O.V."/>
            <person name="Shimkets L.J."/>
        </authorList>
    </citation>
    <scope>NUCLEOTIDE SEQUENCE [LARGE SCALE GENOMIC DNA]</scope>
    <source>
        <strain evidence="4">ATCC BAA-149 / DSM 14245 / SRS30216</strain>
    </source>
</reference>
<keyword evidence="4" id="KW-1185">Reference proteome</keyword>
<sequence>MNPRRTRRSLVLPIAAPLGRLALTAVASAGIVKALGDGRGGNALRRLAVNGAKAGIKASRAAETGVERLRLGTGDIVAQAYDELGEQVPVPPTPQAGHDHEH</sequence>
<proteinExistence type="predicted"/>
<dbReference type="EMBL" id="CP000750">
    <property type="protein sequence ID" value="ABS01779.1"/>
    <property type="molecule type" value="Genomic_DNA"/>
</dbReference>
<feature type="signal peptide" evidence="2">
    <location>
        <begin position="1"/>
        <end position="29"/>
    </location>
</feature>
<gene>
    <name evidence="3" type="ordered locus">Krad_0289</name>
</gene>
<name>A6W4P0_KINRD</name>
<evidence type="ECO:0000256" key="1">
    <source>
        <dbReference type="SAM" id="MobiDB-lite"/>
    </source>
</evidence>
<dbReference type="AlphaFoldDB" id="A6W4P0"/>
<dbReference type="InterPro" id="IPR009963">
    <property type="entry name" value="DUF1490"/>
</dbReference>
<evidence type="ECO:0000256" key="2">
    <source>
        <dbReference type="SAM" id="SignalP"/>
    </source>
</evidence>